<dbReference type="InterPro" id="IPR010055">
    <property type="entry name" value="T2SS_protein-GspJ"/>
</dbReference>
<dbReference type="Pfam" id="PF07963">
    <property type="entry name" value="N_methyl"/>
    <property type="match status" value="1"/>
</dbReference>
<protein>
    <recommendedName>
        <fullName evidence="3">Type II secretion system protein J</fullName>
    </recommendedName>
</protein>
<dbReference type="PANTHER" id="PTHR39583">
    <property type="entry name" value="TYPE II SECRETION SYSTEM PROTEIN J-RELATED"/>
    <property type="match status" value="1"/>
</dbReference>
<evidence type="ECO:0000313" key="11">
    <source>
        <dbReference type="EMBL" id="HAJ0835443.1"/>
    </source>
</evidence>
<keyword evidence="9" id="KW-0472">Membrane</keyword>
<dbReference type="NCBIfam" id="TIGR02532">
    <property type="entry name" value="IV_pilin_GFxxxE"/>
    <property type="match status" value="1"/>
</dbReference>
<name>A0A0A1AA23_ECOLX</name>
<evidence type="ECO:0000313" key="12">
    <source>
        <dbReference type="EMBL" id="RRD73330.1"/>
    </source>
</evidence>
<gene>
    <name evidence="12" type="primary">gspJ</name>
    <name evidence="13" type="synonym">xcpW_2</name>
    <name evidence="12" type="ORF">EIA08_20300</name>
    <name evidence="11" type="ORF">HL563_17185</name>
    <name evidence="13" type="ORF">NCTC7927_00914</name>
    <name evidence="10" type="ORF">P6223_001211</name>
</gene>
<reference evidence="11" key="1">
    <citation type="journal article" date="2018" name="Genome Biol.">
        <title>SKESA: strategic k-mer extension for scrupulous assemblies.</title>
        <authorList>
            <person name="Souvorov A."/>
            <person name="Agarwala R."/>
            <person name="Lipman D.J."/>
        </authorList>
    </citation>
    <scope>NUCLEOTIDE SEQUENCE [LARGE SCALE GENOMIC DNA]</scope>
    <source>
        <strain evidence="11">EC00618</strain>
    </source>
</reference>
<comment type="subcellular location">
    <subcellularLocation>
        <location evidence="1">Cell inner membrane</location>
        <topology evidence="1">Single-pass membrane protein</topology>
    </subcellularLocation>
</comment>
<dbReference type="EMBL" id="RQTU01000026">
    <property type="protein sequence ID" value="RRD73330.1"/>
    <property type="molecule type" value="Genomic_DNA"/>
</dbReference>
<evidence type="ECO:0000313" key="15">
    <source>
        <dbReference type="Proteomes" id="UP000271008"/>
    </source>
</evidence>
<dbReference type="AlphaFoldDB" id="A0A0A1AA23"/>
<dbReference type="InterPro" id="IPR045584">
    <property type="entry name" value="Pilin-like"/>
</dbReference>
<organism evidence="12 15">
    <name type="scientific">Escherichia coli</name>
    <dbReference type="NCBI Taxonomy" id="562"/>
    <lineage>
        <taxon>Bacteria</taxon>
        <taxon>Pseudomonadati</taxon>
        <taxon>Pseudomonadota</taxon>
        <taxon>Gammaproteobacteria</taxon>
        <taxon>Enterobacterales</taxon>
        <taxon>Enterobacteriaceae</taxon>
        <taxon>Escherichia</taxon>
    </lineage>
</organism>
<dbReference type="Proteomes" id="UP000271008">
    <property type="component" value="Unassembled WGS sequence"/>
</dbReference>
<evidence type="ECO:0000313" key="14">
    <source>
        <dbReference type="Proteomes" id="UP000254043"/>
    </source>
</evidence>
<dbReference type="InterPro" id="IPR051621">
    <property type="entry name" value="T2SS_protein_J"/>
</dbReference>
<reference evidence="13 14" key="2">
    <citation type="submission" date="2018-06" db="EMBL/GenBank/DDBJ databases">
        <authorList>
            <consortium name="Pathogen Informatics"/>
            <person name="Doyle S."/>
        </authorList>
    </citation>
    <scope>NUCLEOTIDE SEQUENCE [LARGE SCALE GENOMIC DNA]</scope>
    <source>
        <strain evidence="13 14">NCTC7927</strain>
    </source>
</reference>
<keyword evidence="8" id="KW-1133">Transmembrane helix</keyword>
<dbReference type="EMBL" id="ABLFQU030000010">
    <property type="protein sequence ID" value="EMM0024693.1"/>
    <property type="molecule type" value="Genomic_DNA"/>
</dbReference>
<evidence type="ECO:0000256" key="8">
    <source>
        <dbReference type="ARBA" id="ARBA00022989"/>
    </source>
</evidence>
<dbReference type="EMBL" id="DABGYN010000023">
    <property type="protein sequence ID" value="HAJ0835443.1"/>
    <property type="molecule type" value="Genomic_DNA"/>
</dbReference>
<dbReference type="Proteomes" id="UP000254043">
    <property type="component" value="Unassembled WGS sequence"/>
</dbReference>
<sequence length="201" mass="22230">MRRTRAGFTLLEMLVAIAIFALLALMAQQVTNGVTRVNSAVAGHDQKLNLMQQTMSFLTHDLTQMMPRPVRGDQGQREPALLAGAGVLASESGGMRFVRGGVVNLLMRLPRSNLLTVGYRIHGGYLERLAWPLTDAAGSVKPTTQKLIPADSLRLQFHDGTRWQESWSSVQAIPVAVRITLHSPQWGEIERIWLLRGPQLS</sequence>
<keyword evidence="7" id="KW-0812">Transmembrane</keyword>
<evidence type="ECO:0000256" key="5">
    <source>
        <dbReference type="ARBA" id="ARBA00022481"/>
    </source>
</evidence>
<dbReference type="GO" id="GO:0005886">
    <property type="term" value="C:plasma membrane"/>
    <property type="evidence" value="ECO:0007669"/>
    <property type="project" value="UniProtKB-SubCell"/>
</dbReference>
<dbReference type="PROSITE" id="PS00409">
    <property type="entry name" value="PROKAR_NTER_METHYL"/>
    <property type="match status" value="1"/>
</dbReference>
<dbReference type="SUPFAM" id="SSF54523">
    <property type="entry name" value="Pili subunits"/>
    <property type="match status" value="2"/>
</dbReference>
<reference evidence="12 15" key="3">
    <citation type="submission" date="2018-11" db="EMBL/GenBank/DDBJ databases">
        <title>Enterobacteriaceae from Patient.</title>
        <authorList>
            <person name="Shen C."/>
            <person name="Yang Y."/>
            <person name="Tian G."/>
        </authorList>
    </citation>
    <scope>NUCLEOTIDE SEQUENCE [LARGE SCALE GENOMIC DNA]</scope>
    <source>
        <strain evidence="12 15">GBGD28</strain>
    </source>
</reference>
<dbReference type="EMBL" id="UGAK01000003">
    <property type="protein sequence ID" value="STF92237.1"/>
    <property type="molecule type" value="Genomic_DNA"/>
</dbReference>
<evidence type="ECO:0000256" key="9">
    <source>
        <dbReference type="ARBA" id="ARBA00023136"/>
    </source>
</evidence>
<evidence type="ECO:0000313" key="10">
    <source>
        <dbReference type="EMBL" id="EMM0024693.1"/>
    </source>
</evidence>
<evidence type="ECO:0000256" key="3">
    <source>
        <dbReference type="ARBA" id="ARBA00021539"/>
    </source>
</evidence>
<dbReference type="GO" id="GO:0015627">
    <property type="term" value="C:type II protein secretion system complex"/>
    <property type="evidence" value="ECO:0007669"/>
    <property type="project" value="InterPro"/>
</dbReference>
<dbReference type="Gene3D" id="3.10.610.10">
    <property type="entry name" value="GSPII I/J protein-like"/>
    <property type="match status" value="1"/>
</dbReference>
<comment type="similarity">
    <text evidence="2">Belongs to the GSP J family.</text>
</comment>
<dbReference type="GO" id="GO:0015628">
    <property type="term" value="P:protein secretion by the type II secretion system"/>
    <property type="evidence" value="ECO:0007669"/>
    <property type="project" value="InterPro"/>
</dbReference>
<dbReference type="InterPro" id="IPR012902">
    <property type="entry name" value="N_methyl_site"/>
</dbReference>
<evidence type="ECO:0000256" key="6">
    <source>
        <dbReference type="ARBA" id="ARBA00022519"/>
    </source>
</evidence>
<evidence type="ECO:0000256" key="1">
    <source>
        <dbReference type="ARBA" id="ARBA00004377"/>
    </source>
</evidence>
<proteinExistence type="inferred from homology"/>
<dbReference type="NCBIfam" id="TIGR01711">
    <property type="entry name" value="gspJ"/>
    <property type="match status" value="1"/>
</dbReference>
<keyword evidence="6" id="KW-0997">Cell inner membrane</keyword>
<dbReference type="PANTHER" id="PTHR39583:SF2">
    <property type="entry name" value="TYPE II SECRETION SYSTEM PROTEIN J"/>
    <property type="match status" value="1"/>
</dbReference>
<keyword evidence="5" id="KW-0488">Methylation</keyword>
<reference evidence="11" key="4">
    <citation type="submission" date="2019-09" db="EMBL/GenBank/DDBJ databases">
        <authorList>
            <consortium name="NCBI Pathogen Detection Project"/>
        </authorList>
    </citation>
    <scope>NUCLEOTIDE SEQUENCE</scope>
    <source>
        <strain evidence="11">EC00618</strain>
    </source>
</reference>
<evidence type="ECO:0000256" key="7">
    <source>
        <dbReference type="ARBA" id="ARBA00022692"/>
    </source>
</evidence>
<reference evidence="10" key="5">
    <citation type="submission" date="2024-02" db="EMBL/GenBank/DDBJ databases">
        <authorList>
            <consortium name="Clinical and Environmental Microbiology Branch: Whole genome sequencing antimicrobial resistance pathogens in the healthcare setting"/>
        </authorList>
    </citation>
    <scope>NUCLEOTIDE SEQUENCE</scope>
    <source>
        <strain evidence="10">2023CK-00345</strain>
    </source>
</reference>
<dbReference type="Gene3D" id="2.10.70.20">
    <property type="entry name" value="gspk-gspi-gspj complex like domains"/>
    <property type="match status" value="1"/>
</dbReference>
<evidence type="ECO:0000313" key="13">
    <source>
        <dbReference type="EMBL" id="STF92237.1"/>
    </source>
</evidence>
<dbReference type="RefSeq" id="WP_001301078.1">
    <property type="nucleotide sequence ID" value="NZ_AP021935.1"/>
</dbReference>
<keyword evidence="4" id="KW-1003">Cell membrane</keyword>
<evidence type="ECO:0000256" key="4">
    <source>
        <dbReference type="ARBA" id="ARBA00022475"/>
    </source>
</evidence>
<dbReference type="Pfam" id="PF11612">
    <property type="entry name" value="T2SSJ"/>
    <property type="match status" value="1"/>
</dbReference>
<accession>A0A0A1AA23</accession>
<evidence type="ECO:0000256" key="2">
    <source>
        <dbReference type="ARBA" id="ARBA00011084"/>
    </source>
</evidence>